<keyword evidence="2" id="KW-1185">Reference proteome</keyword>
<evidence type="ECO:0000313" key="2">
    <source>
        <dbReference type="Proteomes" id="UP001322277"/>
    </source>
</evidence>
<proteinExistence type="predicted"/>
<dbReference type="RefSeq" id="XP_062787706.1">
    <property type="nucleotide sequence ID" value="XM_062931655.1"/>
</dbReference>
<sequence>MGSIAQFLIQGRLQKARLSEHASYQRTTRFPQHPGVRPAKTMIAREEPPGPLRDLVRHRKQATIQNSGGDEAFRVRSRFHREPDTTAMSTTKIAIASPRHVIECMRYCEPNISLECPEVEEFYKLGDEEVMEDEIWFALTPIVHFWNPNAAEEANRIVTNNRFDCLLVIGICRNNAGFNLHMIQNYYSVPTHEPWRLGENTLDRLLTSNDWIGIEDGLQPDRAHLAIGRVFHLGYRVLHRTQSAAEYQGIIVIGAYSSHYKFKLLRMVDRVILYEDVTTMLEFITDKPLRLS</sequence>
<organism evidence="1 2">
    <name type="scientific">Colletotrichum destructivum</name>
    <dbReference type="NCBI Taxonomy" id="34406"/>
    <lineage>
        <taxon>Eukaryota</taxon>
        <taxon>Fungi</taxon>
        <taxon>Dikarya</taxon>
        <taxon>Ascomycota</taxon>
        <taxon>Pezizomycotina</taxon>
        <taxon>Sordariomycetes</taxon>
        <taxon>Hypocreomycetidae</taxon>
        <taxon>Glomerellales</taxon>
        <taxon>Glomerellaceae</taxon>
        <taxon>Colletotrichum</taxon>
        <taxon>Colletotrichum destructivum species complex</taxon>
    </lineage>
</organism>
<dbReference type="AlphaFoldDB" id="A0AAX4J535"/>
<reference evidence="2" key="1">
    <citation type="journal article" date="2023" name="bioRxiv">
        <title>Complete genome of the Medicago anthracnose fungus, Colletotrichum destructivum, reveals a mini-chromosome-like region within a core chromosome.</title>
        <authorList>
            <person name="Lapalu N."/>
            <person name="Simon A."/>
            <person name="Lu A."/>
            <person name="Plaumann P.-L."/>
            <person name="Amselem J."/>
            <person name="Pigne S."/>
            <person name="Auger A."/>
            <person name="Koch C."/>
            <person name="Dallery J.-F."/>
            <person name="O'Connell R.J."/>
        </authorList>
    </citation>
    <scope>NUCLEOTIDE SEQUENCE [LARGE SCALE GENOMIC DNA]</scope>
    <source>
        <strain evidence="2">CBS 520.97</strain>
    </source>
</reference>
<protein>
    <submittedName>
        <fullName evidence="1">Uncharacterized protein</fullName>
    </submittedName>
</protein>
<accession>A0AAX4J535</accession>
<gene>
    <name evidence="1" type="ORF">CDEST_15499</name>
</gene>
<dbReference type="EMBL" id="CP137316">
    <property type="protein sequence ID" value="WQF90485.1"/>
    <property type="molecule type" value="Genomic_DNA"/>
</dbReference>
<dbReference type="KEGG" id="cdet:87951999"/>
<dbReference type="GeneID" id="87951999"/>
<name>A0AAX4J535_9PEZI</name>
<evidence type="ECO:0000313" key="1">
    <source>
        <dbReference type="EMBL" id="WQF90485.1"/>
    </source>
</evidence>
<dbReference type="Proteomes" id="UP001322277">
    <property type="component" value="Chromosome 12"/>
</dbReference>